<name>B4L2F9_DROMO</name>
<dbReference type="KEGG" id="dmo:Dmoj_GI15399"/>
<accession>B4L2F9</accession>
<organism evidence="1 2">
    <name type="scientific">Drosophila mojavensis</name>
    <name type="common">Fruit fly</name>
    <dbReference type="NCBI Taxonomy" id="7230"/>
    <lineage>
        <taxon>Eukaryota</taxon>
        <taxon>Metazoa</taxon>
        <taxon>Ecdysozoa</taxon>
        <taxon>Arthropoda</taxon>
        <taxon>Hexapoda</taxon>
        <taxon>Insecta</taxon>
        <taxon>Pterygota</taxon>
        <taxon>Neoptera</taxon>
        <taxon>Endopterygota</taxon>
        <taxon>Diptera</taxon>
        <taxon>Brachycera</taxon>
        <taxon>Muscomorpha</taxon>
        <taxon>Ephydroidea</taxon>
        <taxon>Drosophilidae</taxon>
        <taxon>Drosophila</taxon>
    </lineage>
</organism>
<dbReference type="HOGENOM" id="CLU_042117_0_0_1"/>
<dbReference type="InParanoid" id="B4L2F9"/>
<evidence type="ECO:0000313" key="1">
    <source>
        <dbReference type="EMBL" id="EDW06835.2"/>
    </source>
</evidence>
<dbReference type="OrthoDB" id="6357136at2759"/>
<dbReference type="Proteomes" id="UP000009192">
    <property type="component" value="Unassembled WGS sequence"/>
</dbReference>
<dbReference type="Pfam" id="PF16062">
    <property type="entry name" value="MavL-like"/>
    <property type="match status" value="1"/>
</dbReference>
<sequence length="517" mass="58526">MRKFFQDLSQKIQLRRMSGYSVSELWPNPAAGRLPVLSDFAKQQLVLCKELAKPSHQPDAVDLEAFMSISDRFPIPFGTDAGRVKSQPVERRPHIRQQIASAYPIIHEQVLFLYMNFLEHKLKFGNPKELSVYKNLTLPEFVQRLLEKRCVYFVGMLDDFMLLDGTHGYGGFEQTGTMNESAPLELKNVLSYDEIKLSALLYASTHSEFINDGSRTNAGRVEQDKSRIETNGIIMGLIGSRFGRSNVMECEDILITREQNTANRGYGYSGSAENRVQDYRRLWRQFYEEPKDFRYNDVQADGKRFIQLKHDIKFDKQVMGKRFAISFDTLLLEAEARAASAGKPAYIHVVGIGLGVWKVSDQQEEIFLATFEQRLRALSAKLTHIGVVHFSWFHLDKWGGLFDGACIEEPAHPQGGIQVRISVRNPADKLKEPMLPIVTYAWDGNALPGNEFWSKSLDSSSDPAAACSTLIAELLNAHINKDYMSGNNLHIASMQHGVLHISDYAEKLLNDVAARDL</sequence>
<proteinExistence type="predicted"/>
<reference evidence="1 2" key="1">
    <citation type="journal article" date="2007" name="Nature">
        <title>Evolution of genes and genomes on the Drosophila phylogeny.</title>
        <authorList>
            <consortium name="Drosophila 12 Genomes Consortium"/>
            <person name="Clark A.G."/>
            <person name="Eisen M.B."/>
            <person name="Smith D.R."/>
            <person name="Bergman C.M."/>
            <person name="Oliver B."/>
            <person name="Markow T.A."/>
            <person name="Kaufman T.C."/>
            <person name="Kellis M."/>
            <person name="Gelbart W."/>
            <person name="Iyer V.N."/>
            <person name="Pollard D.A."/>
            <person name="Sackton T.B."/>
            <person name="Larracuente A.M."/>
            <person name="Singh N.D."/>
            <person name="Abad J.P."/>
            <person name="Abt D.N."/>
            <person name="Adryan B."/>
            <person name="Aguade M."/>
            <person name="Akashi H."/>
            <person name="Anderson W.W."/>
            <person name="Aquadro C.F."/>
            <person name="Ardell D.H."/>
            <person name="Arguello R."/>
            <person name="Artieri C.G."/>
            <person name="Barbash D.A."/>
            <person name="Barker D."/>
            <person name="Barsanti P."/>
            <person name="Batterham P."/>
            <person name="Batzoglou S."/>
            <person name="Begun D."/>
            <person name="Bhutkar A."/>
            <person name="Blanco E."/>
            <person name="Bosak S.A."/>
            <person name="Bradley R.K."/>
            <person name="Brand A.D."/>
            <person name="Brent M.R."/>
            <person name="Brooks A.N."/>
            <person name="Brown R.H."/>
            <person name="Butlin R.K."/>
            <person name="Caggese C."/>
            <person name="Calvi B.R."/>
            <person name="Bernardo de Carvalho A."/>
            <person name="Caspi A."/>
            <person name="Castrezana S."/>
            <person name="Celniker S.E."/>
            <person name="Chang J.L."/>
            <person name="Chapple C."/>
            <person name="Chatterji S."/>
            <person name="Chinwalla A."/>
            <person name="Civetta A."/>
            <person name="Clifton S.W."/>
            <person name="Comeron J.M."/>
            <person name="Costello J.C."/>
            <person name="Coyne J.A."/>
            <person name="Daub J."/>
            <person name="David R.G."/>
            <person name="Delcher A.L."/>
            <person name="Delehaunty K."/>
            <person name="Do C.B."/>
            <person name="Ebling H."/>
            <person name="Edwards K."/>
            <person name="Eickbush T."/>
            <person name="Evans J.D."/>
            <person name="Filipski A."/>
            <person name="Findeiss S."/>
            <person name="Freyhult E."/>
            <person name="Fulton L."/>
            <person name="Fulton R."/>
            <person name="Garcia A.C."/>
            <person name="Gardiner A."/>
            <person name="Garfield D.A."/>
            <person name="Garvin B.E."/>
            <person name="Gibson G."/>
            <person name="Gilbert D."/>
            <person name="Gnerre S."/>
            <person name="Godfrey J."/>
            <person name="Good R."/>
            <person name="Gotea V."/>
            <person name="Gravely B."/>
            <person name="Greenberg A.J."/>
            <person name="Griffiths-Jones S."/>
            <person name="Gross S."/>
            <person name="Guigo R."/>
            <person name="Gustafson E.A."/>
            <person name="Haerty W."/>
            <person name="Hahn M.W."/>
            <person name="Halligan D.L."/>
            <person name="Halpern A.L."/>
            <person name="Halter G.M."/>
            <person name="Han M.V."/>
            <person name="Heger A."/>
            <person name="Hillier L."/>
            <person name="Hinrichs A.S."/>
            <person name="Holmes I."/>
            <person name="Hoskins R.A."/>
            <person name="Hubisz M.J."/>
            <person name="Hultmark D."/>
            <person name="Huntley M.A."/>
            <person name="Jaffe D.B."/>
            <person name="Jagadeeshan S."/>
            <person name="Jeck W.R."/>
            <person name="Johnson J."/>
            <person name="Jones C.D."/>
            <person name="Jordan W.C."/>
            <person name="Karpen G.H."/>
            <person name="Kataoka E."/>
            <person name="Keightley P.D."/>
            <person name="Kheradpour P."/>
            <person name="Kirkness E.F."/>
            <person name="Koerich L.B."/>
            <person name="Kristiansen K."/>
            <person name="Kudrna D."/>
            <person name="Kulathinal R.J."/>
            <person name="Kumar S."/>
            <person name="Kwok R."/>
            <person name="Lander E."/>
            <person name="Langley C.H."/>
            <person name="Lapoint R."/>
            <person name="Lazzaro B.P."/>
            <person name="Lee S.J."/>
            <person name="Levesque L."/>
            <person name="Li R."/>
            <person name="Lin C.F."/>
            <person name="Lin M.F."/>
            <person name="Lindblad-Toh K."/>
            <person name="Llopart A."/>
            <person name="Long M."/>
            <person name="Low L."/>
            <person name="Lozovsky E."/>
            <person name="Lu J."/>
            <person name="Luo M."/>
            <person name="Machado C.A."/>
            <person name="Makalowski W."/>
            <person name="Marzo M."/>
            <person name="Matsuda M."/>
            <person name="Matzkin L."/>
            <person name="McAllister B."/>
            <person name="McBride C.S."/>
            <person name="McKernan B."/>
            <person name="McKernan K."/>
            <person name="Mendez-Lago M."/>
            <person name="Minx P."/>
            <person name="Mollenhauer M.U."/>
            <person name="Montooth K."/>
            <person name="Mount S.M."/>
            <person name="Mu X."/>
            <person name="Myers E."/>
            <person name="Negre B."/>
            <person name="Newfeld S."/>
            <person name="Nielsen R."/>
            <person name="Noor M.A."/>
            <person name="O'Grady P."/>
            <person name="Pachter L."/>
            <person name="Papaceit M."/>
            <person name="Parisi M.J."/>
            <person name="Parisi M."/>
            <person name="Parts L."/>
            <person name="Pedersen J.S."/>
            <person name="Pesole G."/>
            <person name="Phillippy A.M."/>
            <person name="Ponting C.P."/>
            <person name="Pop M."/>
            <person name="Porcelli D."/>
            <person name="Powell J.R."/>
            <person name="Prohaska S."/>
            <person name="Pruitt K."/>
            <person name="Puig M."/>
            <person name="Quesneville H."/>
            <person name="Ram K.R."/>
            <person name="Rand D."/>
            <person name="Rasmussen M.D."/>
            <person name="Reed L.K."/>
            <person name="Reenan R."/>
            <person name="Reily A."/>
            <person name="Remington K.A."/>
            <person name="Rieger T.T."/>
            <person name="Ritchie M.G."/>
            <person name="Robin C."/>
            <person name="Rogers Y.H."/>
            <person name="Rohde C."/>
            <person name="Rozas J."/>
            <person name="Rubenfield M.J."/>
            <person name="Ruiz A."/>
            <person name="Russo S."/>
            <person name="Salzberg S.L."/>
            <person name="Sanchez-Gracia A."/>
            <person name="Saranga D.J."/>
            <person name="Sato H."/>
            <person name="Schaeffer S.W."/>
            <person name="Schatz M.C."/>
            <person name="Schlenke T."/>
            <person name="Schwartz R."/>
            <person name="Segarra C."/>
            <person name="Singh R.S."/>
            <person name="Sirot L."/>
            <person name="Sirota M."/>
            <person name="Sisneros N.B."/>
            <person name="Smith C.D."/>
            <person name="Smith T.F."/>
            <person name="Spieth J."/>
            <person name="Stage D.E."/>
            <person name="Stark A."/>
            <person name="Stephan W."/>
            <person name="Strausberg R.L."/>
            <person name="Strempel S."/>
            <person name="Sturgill D."/>
            <person name="Sutton G."/>
            <person name="Sutton G.G."/>
            <person name="Tao W."/>
            <person name="Teichmann S."/>
            <person name="Tobari Y.N."/>
            <person name="Tomimura Y."/>
            <person name="Tsolas J.M."/>
            <person name="Valente V.L."/>
            <person name="Venter E."/>
            <person name="Venter J.C."/>
            <person name="Vicario S."/>
            <person name="Vieira F.G."/>
            <person name="Vilella A.J."/>
            <person name="Villasante A."/>
            <person name="Walenz B."/>
            <person name="Wang J."/>
            <person name="Wasserman M."/>
            <person name="Watts T."/>
            <person name="Wilson D."/>
            <person name="Wilson R.K."/>
            <person name="Wing R.A."/>
            <person name="Wolfner M.F."/>
            <person name="Wong A."/>
            <person name="Wong G.K."/>
            <person name="Wu C.I."/>
            <person name="Wu G."/>
            <person name="Yamamoto D."/>
            <person name="Yang H.P."/>
            <person name="Yang S.P."/>
            <person name="Yorke J.A."/>
            <person name="Yoshida K."/>
            <person name="Zdobnov E."/>
            <person name="Zhang P."/>
            <person name="Zhang Y."/>
            <person name="Zimin A.V."/>
            <person name="Baldwin J."/>
            <person name="Abdouelleil A."/>
            <person name="Abdulkadir J."/>
            <person name="Abebe A."/>
            <person name="Abera B."/>
            <person name="Abreu J."/>
            <person name="Acer S.C."/>
            <person name="Aftuck L."/>
            <person name="Alexander A."/>
            <person name="An P."/>
            <person name="Anderson E."/>
            <person name="Anderson S."/>
            <person name="Arachi H."/>
            <person name="Azer M."/>
            <person name="Bachantsang P."/>
            <person name="Barry A."/>
            <person name="Bayul T."/>
            <person name="Berlin A."/>
            <person name="Bessette D."/>
            <person name="Bloom T."/>
            <person name="Blye J."/>
            <person name="Boguslavskiy L."/>
            <person name="Bonnet C."/>
            <person name="Boukhgalter B."/>
            <person name="Bourzgui I."/>
            <person name="Brown A."/>
            <person name="Cahill P."/>
            <person name="Channer S."/>
            <person name="Cheshatsang Y."/>
            <person name="Chuda L."/>
            <person name="Citroen M."/>
            <person name="Collymore A."/>
            <person name="Cooke P."/>
            <person name="Costello M."/>
            <person name="D'Aco K."/>
            <person name="Daza R."/>
            <person name="De Haan G."/>
            <person name="DeGray S."/>
            <person name="DeMaso C."/>
            <person name="Dhargay N."/>
            <person name="Dooley K."/>
            <person name="Dooley E."/>
            <person name="Doricent M."/>
            <person name="Dorje P."/>
            <person name="Dorjee K."/>
            <person name="Dupes A."/>
            <person name="Elong R."/>
            <person name="Falk J."/>
            <person name="Farina A."/>
            <person name="Faro S."/>
            <person name="Ferguson D."/>
            <person name="Fisher S."/>
            <person name="Foley C.D."/>
            <person name="Franke A."/>
            <person name="Friedrich D."/>
            <person name="Gadbois L."/>
            <person name="Gearin G."/>
            <person name="Gearin C.R."/>
            <person name="Giannoukos G."/>
            <person name="Goode T."/>
            <person name="Graham J."/>
            <person name="Grandbois E."/>
            <person name="Grewal S."/>
            <person name="Gyaltsen K."/>
            <person name="Hafez N."/>
            <person name="Hagos B."/>
            <person name="Hall J."/>
            <person name="Henson C."/>
            <person name="Hollinger A."/>
            <person name="Honan T."/>
            <person name="Huard M.D."/>
            <person name="Hughes L."/>
            <person name="Hurhula B."/>
            <person name="Husby M.E."/>
            <person name="Kamat A."/>
            <person name="Kanga B."/>
            <person name="Kashin S."/>
            <person name="Khazanovich D."/>
            <person name="Kisner P."/>
            <person name="Lance K."/>
            <person name="Lara M."/>
            <person name="Lee W."/>
            <person name="Lennon N."/>
            <person name="Letendre F."/>
            <person name="LeVine R."/>
            <person name="Lipovsky A."/>
            <person name="Liu X."/>
            <person name="Liu J."/>
            <person name="Liu S."/>
            <person name="Lokyitsang T."/>
            <person name="Lokyitsang Y."/>
            <person name="Lubonja R."/>
            <person name="Lui A."/>
            <person name="MacDonald P."/>
            <person name="Magnisalis V."/>
            <person name="Maru K."/>
            <person name="Matthews C."/>
            <person name="McCusker W."/>
            <person name="McDonough S."/>
            <person name="Mehta T."/>
            <person name="Meldrim J."/>
            <person name="Meneus L."/>
            <person name="Mihai O."/>
            <person name="Mihalev A."/>
            <person name="Mihova T."/>
            <person name="Mittelman R."/>
            <person name="Mlenga V."/>
            <person name="Montmayeur A."/>
            <person name="Mulrain L."/>
            <person name="Navidi A."/>
            <person name="Naylor J."/>
            <person name="Negash T."/>
            <person name="Nguyen T."/>
            <person name="Nguyen N."/>
            <person name="Nicol R."/>
            <person name="Norbu C."/>
            <person name="Norbu N."/>
            <person name="Novod N."/>
            <person name="O'Neill B."/>
            <person name="Osman S."/>
            <person name="Markiewicz E."/>
            <person name="Oyono O.L."/>
            <person name="Patti C."/>
            <person name="Phunkhang P."/>
            <person name="Pierre F."/>
            <person name="Priest M."/>
            <person name="Raghuraman S."/>
            <person name="Rege F."/>
            <person name="Reyes R."/>
            <person name="Rise C."/>
            <person name="Rogov P."/>
            <person name="Ross K."/>
            <person name="Ryan E."/>
            <person name="Settipalli S."/>
            <person name="Shea T."/>
            <person name="Sherpa N."/>
            <person name="Shi L."/>
            <person name="Shih D."/>
            <person name="Sparrow T."/>
            <person name="Spaulding J."/>
            <person name="Stalker J."/>
            <person name="Stange-Thomann N."/>
            <person name="Stavropoulos S."/>
            <person name="Stone C."/>
            <person name="Strader C."/>
            <person name="Tesfaye S."/>
            <person name="Thomson T."/>
            <person name="Thoulutsang Y."/>
            <person name="Thoulutsang D."/>
            <person name="Topham K."/>
            <person name="Topping I."/>
            <person name="Tsamla T."/>
            <person name="Vassiliev H."/>
            <person name="Vo A."/>
            <person name="Wangchuk T."/>
            <person name="Wangdi T."/>
            <person name="Weiand M."/>
            <person name="Wilkinson J."/>
            <person name="Wilson A."/>
            <person name="Yadav S."/>
            <person name="Young G."/>
            <person name="Yu Q."/>
            <person name="Zembek L."/>
            <person name="Zhong D."/>
            <person name="Zimmer A."/>
            <person name="Zwirko Z."/>
            <person name="Jaffe D.B."/>
            <person name="Alvarez P."/>
            <person name="Brockman W."/>
            <person name="Butler J."/>
            <person name="Chin C."/>
            <person name="Gnerre S."/>
            <person name="Grabherr M."/>
            <person name="Kleber M."/>
            <person name="Mauceli E."/>
            <person name="MacCallum I."/>
        </authorList>
    </citation>
    <scope>NUCLEOTIDE SEQUENCE [LARGE SCALE GENOMIC DNA]</scope>
    <source>
        <strain evidence="2">Tucson 15081-1352.22</strain>
    </source>
</reference>
<dbReference type="EMBL" id="CH933810">
    <property type="protein sequence ID" value="EDW06835.2"/>
    <property type="molecule type" value="Genomic_DNA"/>
</dbReference>
<dbReference type="AlphaFoldDB" id="B4L2F9"/>
<dbReference type="InterPro" id="IPR032063">
    <property type="entry name" value="MavL-like"/>
</dbReference>
<dbReference type="eggNOG" id="ENOG502QV0E">
    <property type="taxonomic scope" value="Eukaryota"/>
</dbReference>
<gene>
    <name evidence="1" type="primary">Dmoj\GI15399</name>
    <name evidence="1" type="ORF">Dmoj_GI15399</name>
</gene>
<protein>
    <submittedName>
        <fullName evidence="1">Uncharacterized protein</fullName>
    </submittedName>
</protein>
<keyword evidence="2" id="KW-1185">Reference proteome</keyword>
<evidence type="ECO:0000313" key="2">
    <source>
        <dbReference type="Proteomes" id="UP000009192"/>
    </source>
</evidence>